<accession>A0AA35X1Y8</accession>
<dbReference type="EMBL" id="CASHTH010003258">
    <property type="protein sequence ID" value="CAI8042338.1"/>
    <property type="molecule type" value="Genomic_DNA"/>
</dbReference>
<comment type="caution">
    <text evidence="4">The sequence shown here is derived from an EMBL/GenBank/DDBJ whole genome shotgun (WGS) entry which is preliminary data.</text>
</comment>
<protein>
    <recommendedName>
        <fullName evidence="1">Mitochondrial import inner membrane translocase subunit TIM50</fullName>
    </recommendedName>
</protein>
<gene>
    <name evidence="4" type="ORF">GBAR_LOCUS23525</name>
</gene>
<evidence type="ECO:0000313" key="4">
    <source>
        <dbReference type="EMBL" id="CAI8042338.1"/>
    </source>
</evidence>
<dbReference type="InterPro" id="IPR023214">
    <property type="entry name" value="HAD_sf"/>
</dbReference>
<reference evidence="4" key="1">
    <citation type="submission" date="2023-03" db="EMBL/GenBank/DDBJ databases">
        <authorList>
            <person name="Steffen K."/>
            <person name="Cardenas P."/>
        </authorList>
    </citation>
    <scope>NUCLEOTIDE SEQUENCE</scope>
</reference>
<feature type="compositionally biased region" description="Basic and acidic residues" evidence="2">
    <location>
        <begin position="91"/>
        <end position="100"/>
    </location>
</feature>
<organism evidence="4 5">
    <name type="scientific">Geodia barretti</name>
    <name type="common">Barrett's horny sponge</name>
    <dbReference type="NCBI Taxonomy" id="519541"/>
    <lineage>
        <taxon>Eukaryota</taxon>
        <taxon>Metazoa</taxon>
        <taxon>Porifera</taxon>
        <taxon>Demospongiae</taxon>
        <taxon>Heteroscleromorpha</taxon>
        <taxon>Tetractinellida</taxon>
        <taxon>Astrophorina</taxon>
        <taxon>Geodiidae</taxon>
        <taxon>Geodia</taxon>
    </lineage>
</organism>
<comment type="function">
    <text evidence="1">Essential component of the TIM23 complex, a complex that mediates the translocation of transit peptide-containing proteins across the mitochondrial inner membrane.</text>
</comment>
<keyword evidence="1" id="KW-0496">Mitochondrion</keyword>
<keyword evidence="1" id="KW-0653">Protein transport</keyword>
<dbReference type="GO" id="GO:0005744">
    <property type="term" value="C:TIM23 mitochondrial import inner membrane translocase complex"/>
    <property type="evidence" value="ECO:0007669"/>
    <property type="project" value="UniProtKB-UniRule"/>
</dbReference>
<dbReference type="Pfam" id="PF03031">
    <property type="entry name" value="NIF"/>
    <property type="match status" value="1"/>
</dbReference>
<comment type="similarity">
    <text evidence="1">Belongs to the TIM50 family.</text>
</comment>
<keyword evidence="1" id="KW-0811">Translocation</keyword>
<dbReference type="PANTHER" id="PTHR12210">
    <property type="entry name" value="DULLARD PROTEIN PHOSPHATASE"/>
    <property type="match status" value="1"/>
</dbReference>
<evidence type="ECO:0000256" key="2">
    <source>
        <dbReference type="SAM" id="MobiDB-lite"/>
    </source>
</evidence>
<comment type="subunit">
    <text evidence="1">Component of the TIM23 complex.</text>
</comment>
<dbReference type="AlphaFoldDB" id="A0AA35X1Y8"/>
<dbReference type="PROSITE" id="PS50969">
    <property type="entry name" value="FCP1"/>
    <property type="match status" value="1"/>
</dbReference>
<keyword evidence="5" id="KW-1185">Reference proteome</keyword>
<dbReference type="InterPro" id="IPR004274">
    <property type="entry name" value="FCP1_dom"/>
</dbReference>
<comment type="subcellular location">
    <subcellularLocation>
        <location evidence="1">Mitochondrion inner membrane</location>
        <topology evidence="1">Single-pass membrane protein</topology>
    </subcellularLocation>
</comment>
<keyword evidence="1" id="KW-0813">Transport</keyword>
<sequence>MLCSLLCPQDLSRLGRDIRKVVIIDNSPQSYIFHPDNAVPVTSWFDDPNDSELLDLIPFFEALDKVDNVLTVLGRSQLQTPSPTSSQNDPSFHDPQQEEL</sequence>
<feature type="domain" description="FCP1 homology" evidence="3">
    <location>
        <begin position="1"/>
        <end position="63"/>
    </location>
</feature>
<dbReference type="InterPro" id="IPR036412">
    <property type="entry name" value="HAD-like_sf"/>
</dbReference>
<evidence type="ECO:0000259" key="3">
    <source>
        <dbReference type="PROSITE" id="PS50969"/>
    </source>
</evidence>
<feature type="compositionally biased region" description="Low complexity" evidence="2">
    <location>
        <begin position="77"/>
        <end position="87"/>
    </location>
</feature>
<dbReference type="Gene3D" id="3.40.50.1000">
    <property type="entry name" value="HAD superfamily/HAD-like"/>
    <property type="match status" value="1"/>
</dbReference>
<name>A0AA35X1Y8_GEOBA</name>
<dbReference type="SUPFAM" id="SSF56784">
    <property type="entry name" value="HAD-like"/>
    <property type="match status" value="1"/>
</dbReference>
<proteinExistence type="inferred from homology"/>
<evidence type="ECO:0000256" key="1">
    <source>
        <dbReference type="RuleBase" id="RU365079"/>
    </source>
</evidence>
<dbReference type="Proteomes" id="UP001174909">
    <property type="component" value="Unassembled WGS sequence"/>
</dbReference>
<dbReference type="GO" id="GO:0015031">
    <property type="term" value="P:protein transport"/>
    <property type="evidence" value="ECO:0007669"/>
    <property type="project" value="UniProtKB-KW"/>
</dbReference>
<keyword evidence="1" id="KW-0809">Transit peptide</keyword>
<evidence type="ECO:0000313" key="5">
    <source>
        <dbReference type="Proteomes" id="UP001174909"/>
    </source>
</evidence>
<feature type="region of interest" description="Disordered" evidence="2">
    <location>
        <begin position="77"/>
        <end position="100"/>
    </location>
</feature>
<dbReference type="InterPro" id="IPR050365">
    <property type="entry name" value="TIM50"/>
</dbReference>